<dbReference type="EMBL" id="JACOZA010000026">
    <property type="protein sequence ID" value="MBI2096719.1"/>
    <property type="molecule type" value="Genomic_DNA"/>
</dbReference>
<feature type="region of interest" description="Disordered" evidence="1">
    <location>
        <begin position="28"/>
        <end position="59"/>
    </location>
</feature>
<sequence length="148" mass="16122">MKKYLIGIIVLIIIVGGLALWISKNSSRPDALPETPSEQVPAPNQPASPTPPPQASDQSAVVTYADSGYAPSILQVKVGTTVTFKNQSSNEMWTASAVHPTHTVYPEFDAKRGYTTGDSYSFTFTRVGSWKYHDHFLPSHTGTIVVKE</sequence>
<dbReference type="InterPro" id="IPR028096">
    <property type="entry name" value="EfeO_Cupredoxin"/>
</dbReference>
<evidence type="ECO:0000313" key="5">
    <source>
        <dbReference type="Proteomes" id="UP000724148"/>
    </source>
</evidence>
<dbReference type="PANTHER" id="PTHR36507:SF1">
    <property type="entry name" value="BLL1555 PROTEIN"/>
    <property type="match status" value="1"/>
</dbReference>
<evidence type="ECO:0000259" key="3">
    <source>
        <dbReference type="Pfam" id="PF13473"/>
    </source>
</evidence>
<dbReference type="Proteomes" id="UP000724148">
    <property type="component" value="Unassembled WGS sequence"/>
</dbReference>
<dbReference type="Pfam" id="PF13473">
    <property type="entry name" value="Cupredoxin_1"/>
    <property type="match status" value="1"/>
</dbReference>
<dbReference type="InterPro" id="IPR008972">
    <property type="entry name" value="Cupredoxin"/>
</dbReference>
<name>A0A931SBC3_9BACT</name>
<evidence type="ECO:0000256" key="2">
    <source>
        <dbReference type="SAM" id="Phobius"/>
    </source>
</evidence>
<feature type="domain" description="EfeO-type cupredoxin-like" evidence="3">
    <location>
        <begin position="48"/>
        <end position="146"/>
    </location>
</feature>
<feature type="transmembrane region" description="Helical" evidence="2">
    <location>
        <begin position="6"/>
        <end position="23"/>
    </location>
</feature>
<dbReference type="InterPro" id="IPR052721">
    <property type="entry name" value="ET_Amicyanin"/>
</dbReference>
<keyword evidence="2" id="KW-0472">Membrane</keyword>
<feature type="compositionally biased region" description="Pro residues" evidence="1">
    <location>
        <begin position="43"/>
        <end position="54"/>
    </location>
</feature>
<evidence type="ECO:0000256" key="1">
    <source>
        <dbReference type="SAM" id="MobiDB-lite"/>
    </source>
</evidence>
<dbReference type="AlphaFoldDB" id="A0A931SBC3"/>
<keyword evidence="2" id="KW-0812">Transmembrane</keyword>
<keyword evidence="2" id="KW-1133">Transmembrane helix</keyword>
<organism evidence="4 5">
    <name type="scientific">Candidatus Sungiibacteriota bacterium</name>
    <dbReference type="NCBI Taxonomy" id="2750080"/>
    <lineage>
        <taxon>Bacteria</taxon>
        <taxon>Candidatus Sungiibacteriota</taxon>
    </lineage>
</organism>
<dbReference type="Gene3D" id="2.60.40.420">
    <property type="entry name" value="Cupredoxins - blue copper proteins"/>
    <property type="match status" value="1"/>
</dbReference>
<comment type="caution">
    <text evidence="4">The sequence shown here is derived from an EMBL/GenBank/DDBJ whole genome shotgun (WGS) entry which is preliminary data.</text>
</comment>
<evidence type="ECO:0000313" key="4">
    <source>
        <dbReference type="EMBL" id="MBI2096719.1"/>
    </source>
</evidence>
<proteinExistence type="predicted"/>
<dbReference type="SUPFAM" id="SSF49503">
    <property type="entry name" value="Cupredoxins"/>
    <property type="match status" value="1"/>
</dbReference>
<protein>
    <submittedName>
        <fullName evidence="4">Cupredoxin domain-containing protein</fullName>
    </submittedName>
</protein>
<accession>A0A931SBC3</accession>
<dbReference type="PANTHER" id="PTHR36507">
    <property type="entry name" value="BLL1555 PROTEIN"/>
    <property type="match status" value="1"/>
</dbReference>
<gene>
    <name evidence="4" type="ORF">HYT40_00995</name>
</gene>
<reference evidence="4" key="1">
    <citation type="submission" date="2020-07" db="EMBL/GenBank/DDBJ databases">
        <title>Huge and variable diversity of episymbiotic CPR bacteria and DPANN archaea in groundwater ecosystems.</title>
        <authorList>
            <person name="He C.Y."/>
            <person name="Keren R."/>
            <person name="Whittaker M."/>
            <person name="Farag I.F."/>
            <person name="Doudna J."/>
            <person name="Cate J.H.D."/>
            <person name="Banfield J.F."/>
        </authorList>
    </citation>
    <scope>NUCLEOTIDE SEQUENCE</scope>
    <source>
        <strain evidence="4">NC_groundwater_193_Ag_S-0.1um_51_7</strain>
    </source>
</reference>